<dbReference type="AlphaFoldDB" id="A0AAE1L6I3"/>
<evidence type="ECO:0000313" key="2">
    <source>
        <dbReference type="EMBL" id="KAK3895900.1"/>
    </source>
</evidence>
<sequence length="190" mass="21254">MTPRTLQLLPNKRVTTCQCSYSTPTRHSDLCSTSRRLITSPHLPRYATLTPLPTTHAALHPYQPRYANPKPLATTHTTLLLCQPRNVSSDLAHHPTPQPNPTPLTTAHSSLHPYLPRNVTPTPLASTDIAPHLTTRRHPPHYDTHTPSTPPRPTHHHNDLPPCNTPLQTCRHTARMTPTLPVLPHRRNSS</sequence>
<name>A0AAE1L6I3_PETCI</name>
<dbReference type="EMBL" id="JAWQEG010000028">
    <property type="protein sequence ID" value="KAK3895900.1"/>
    <property type="molecule type" value="Genomic_DNA"/>
</dbReference>
<protein>
    <submittedName>
        <fullName evidence="2">Uncharacterized protein</fullName>
    </submittedName>
</protein>
<accession>A0AAE1L6I3</accession>
<proteinExistence type="predicted"/>
<dbReference type="Proteomes" id="UP001286313">
    <property type="component" value="Unassembled WGS sequence"/>
</dbReference>
<evidence type="ECO:0000256" key="1">
    <source>
        <dbReference type="SAM" id="MobiDB-lite"/>
    </source>
</evidence>
<comment type="caution">
    <text evidence="2">The sequence shown here is derived from an EMBL/GenBank/DDBJ whole genome shotgun (WGS) entry which is preliminary data.</text>
</comment>
<reference evidence="2" key="1">
    <citation type="submission" date="2023-10" db="EMBL/GenBank/DDBJ databases">
        <title>Genome assemblies of two species of porcelain crab, Petrolisthes cinctipes and Petrolisthes manimaculis (Anomura: Porcellanidae).</title>
        <authorList>
            <person name="Angst P."/>
        </authorList>
    </citation>
    <scope>NUCLEOTIDE SEQUENCE</scope>
    <source>
        <strain evidence="2">PB745_01</strain>
        <tissue evidence="2">Gill</tissue>
    </source>
</reference>
<organism evidence="2 3">
    <name type="scientific">Petrolisthes cinctipes</name>
    <name type="common">Flat porcelain crab</name>
    <dbReference type="NCBI Taxonomy" id="88211"/>
    <lineage>
        <taxon>Eukaryota</taxon>
        <taxon>Metazoa</taxon>
        <taxon>Ecdysozoa</taxon>
        <taxon>Arthropoda</taxon>
        <taxon>Crustacea</taxon>
        <taxon>Multicrustacea</taxon>
        <taxon>Malacostraca</taxon>
        <taxon>Eumalacostraca</taxon>
        <taxon>Eucarida</taxon>
        <taxon>Decapoda</taxon>
        <taxon>Pleocyemata</taxon>
        <taxon>Anomura</taxon>
        <taxon>Galatheoidea</taxon>
        <taxon>Porcellanidae</taxon>
        <taxon>Petrolisthes</taxon>
    </lineage>
</organism>
<gene>
    <name evidence="2" type="ORF">Pcinc_000400</name>
</gene>
<feature type="region of interest" description="Disordered" evidence="1">
    <location>
        <begin position="88"/>
        <end position="169"/>
    </location>
</feature>
<keyword evidence="3" id="KW-1185">Reference proteome</keyword>
<evidence type="ECO:0000313" key="3">
    <source>
        <dbReference type="Proteomes" id="UP001286313"/>
    </source>
</evidence>